<evidence type="ECO:0000313" key="2">
    <source>
        <dbReference type="EMBL" id="WNG50644.1"/>
    </source>
</evidence>
<keyword evidence="3" id="KW-1185">Reference proteome</keyword>
<dbReference type="PANTHER" id="PTHR34107">
    <property type="entry name" value="SLL0198 PROTEIN-RELATED"/>
    <property type="match status" value="1"/>
</dbReference>
<dbReference type="PANTHER" id="PTHR34107:SF4">
    <property type="entry name" value="SLL1222 PROTEIN"/>
    <property type="match status" value="1"/>
</dbReference>
<keyword evidence="2" id="KW-0255">Endonuclease</keyword>
<proteinExistence type="predicted"/>
<dbReference type="Gene3D" id="3.90.1570.10">
    <property type="entry name" value="tt1808, chain A"/>
    <property type="match status" value="1"/>
</dbReference>
<dbReference type="Pfam" id="PF05685">
    <property type="entry name" value="Uma2"/>
    <property type="match status" value="1"/>
</dbReference>
<dbReference type="InterPro" id="IPR012296">
    <property type="entry name" value="Nuclease_put_TT1808"/>
</dbReference>
<evidence type="ECO:0000313" key="3">
    <source>
        <dbReference type="Proteomes" id="UP001611383"/>
    </source>
</evidence>
<dbReference type="Proteomes" id="UP001611383">
    <property type="component" value="Chromosome"/>
</dbReference>
<name>A0ABY9X5F7_9BACT</name>
<protein>
    <submittedName>
        <fullName evidence="2">Uma2 family endonuclease</fullName>
    </submittedName>
</protein>
<dbReference type="GO" id="GO:0004519">
    <property type="term" value="F:endonuclease activity"/>
    <property type="evidence" value="ECO:0007669"/>
    <property type="project" value="UniProtKB-KW"/>
</dbReference>
<dbReference type="InterPro" id="IPR011335">
    <property type="entry name" value="Restrct_endonuc-II-like"/>
</dbReference>
<sequence>MADEPPRREAAYADLKALPPHQVGEIIGGELYVSPRPRPIQSRATVRLIRALSPFDRDAGEEGPGGWVLLVEPELHLGGEVLVPDLAAWHRERMPEIPEQVGIEFAPDWVCEVLSPSTVTIDKGRKMGSYAREGVKNLWLVDPAIRTLEVFRLENSRWSVLGTHEGEVTVNAEPFEVLALDLGRLWGR</sequence>
<dbReference type="EMBL" id="CP043494">
    <property type="protein sequence ID" value="WNG50644.1"/>
    <property type="molecule type" value="Genomic_DNA"/>
</dbReference>
<keyword evidence="2" id="KW-0378">Hydrolase</keyword>
<dbReference type="RefSeq" id="WP_395809971.1">
    <property type="nucleotide sequence ID" value="NZ_CP043494.1"/>
</dbReference>
<gene>
    <name evidence="2" type="ORF">F0U60_45845</name>
</gene>
<dbReference type="InterPro" id="IPR008538">
    <property type="entry name" value="Uma2"/>
</dbReference>
<dbReference type="SUPFAM" id="SSF52980">
    <property type="entry name" value="Restriction endonuclease-like"/>
    <property type="match status" value="1"/>
</dbReference>
<organism evidence="2 3">
    <name type="scientific">Archangium minus</name>
    <dbReference type="NCBI Taxonomy" id="83450"/>
    <lineage>
        <taxon>Bacteria</taxon>
        <taxon>Pseudomonadati</taxon>
        <taxon>Myxococcota</taxon>
        <taxon>Myxococcia</taxon>
        <taxon>Myxococcales</taxon>
        <taxon>Cystobacterineae</taxon>
        <taxon>Archangiaceae</taxon>
        <taxon>Archangium</taxon>
    </lineage>
</organism>
<feature type="domain" description="Putative restriction endonuclease" evidence="1">
    <location>
        <begin position="22"/>
        <end position="180"/>
    </location>
</feature>
<evidence type="ECO:0000259" key="1">
    <source>
        <dbReference type="Pfam" id="PF05685"/>
    </source>
</evidence>
<accession>A0ABY9X5F7</accession>
<keyword evidence="2" id="KW-0540">Nuclease</keyword>
<reference evidence="2 3" key="1">
    <citation type="submission" date="2019-08" db="EMBL/GenBank/DDBJ databases">
        <title>Archangium and Cystobacter genomes.</title>
        <authorList>
            <person name="Chen I.-C.K."/>
            <person name="Wielgoss S."/>
        </authorList>
    </citation>
    <scope>NUCLEOTIDE SEQUENCE [LARGE SCALE GENOMIC DNA]</scope>
    <source>
        <strain evidence="2 3">Cbm 6</strain>
    </source>
</reference>
<dbReference type="CDD" id="cd06260">
    <property type="entry name" value="DUF820-like"/>
    <property type="match status" value="1"/>
</dbReference>